<feature type="signal peptide" evidence="1">
    <location>
        <begin position="1"/>
        <end position="31"/>
    </location>
</feature>
<sequence length="273" mass="28959">MKAGINLKFVRFASAAVLAATLFTISAEAFATESVTNHDTEGKVLFVPNDSEATVVQPPNPGPNGPDVEINPVGPEGQTGPLTIAYAPTLNFGEQVISNTDQEYKLVAELHKLKDAEDSEERVPYVSFAQVQDTRGTNAGWDLKVSLSAFESGTQNNELTGARIRFNSPKLEYNGSNQENEPQIHADGLILDATNSERSVLTAAQTKGAGVSSVVWGDQEEINRQVEAGAEVVENAGIELLVPGSTAKDAALYEATLTWTLAATAGPDGETVE</sequence>
<evidence type="ECO:0000256" key="1">
    <source>
        <dbReference type="SAM" id="SignalP"/>
    </source>
</evidence>
<evidence type="ECO:0000313" key="3">
    <source>
        <dbReference type="EMBL" id="EGC68942.1"/>
    </source>
</evidence>
<keyword evidence="1" id="KW-0732">Signal</keyword>
<dbReference type="AlphaFoldDB" id="F0ELZ8"/>
<protein>
    <recommendedName>
        <fullName evidence="2">WxL domain-containing protein</fullName>
    </recommendedName>
</protein>
<feature type="chain" id="PRO_5003251165" description="WxL domain-containing protein" evidence="1">
    <location>
        <begin position="32"/>
        <end position="273"/>
    </location>
</feature>
<evidence type="ECO:0000259" key="2">
    <source>
        <dbReference type="Pfam" id="PF13731"/>
    </source>
</evidence>
<evidence type="ECO:0000313" key="4">
    <source>
        <dbReference type="Proteomes" id="UP000004835"/>
    </source>
</evidence>
<comment type="caution">
    <text evidence="3">The sequence shown here is derived from an EMBL/GenBank/DDBJ whole genome shotgun (WGS) entry which is preliminary data.</text>
</comment>
<dbReference type="InterPro" id="IPR027994">
    <property type="entry name" value="WxL_dom"/>
</dbReference>
<accession>F0ELZ8</accession>
<feature type="domain" description="WxL" evidence="2">
    <location>
        <begin position="35"/>
        <end position="264"/>
    </location>
</feature>
<name>F0ELZ8_ENTCA</name>
<dbReference type="Proteomes" id="UP000004835">
    <property type="component" value="Unassembled WGS sequence"/>
</dbReference>
<proteinExistence type="predicted"/>
<dbReference type="EMBL" id="AEWT01000022">
    <property type="protein sequence ID" value="EGC68942.1"/>
    <property type="molecule type" value="Genomic_DNA"/>
</dbReference>
<reference evidence="3 4" key="1">
    <citation type="submission" date="2011-01" db="EMBL/GenBank/DDBJ databases">
        <authorList>
            <person name="Muzny D."/>
            <person name="Qin X."/>
            <person name="Deng J."/>
            <person name="Jiang H."/>
            <person name="Liu Y."/>
            <person name="Qu J."/>
            <person name="Song X.-Z."/>
            <person name="Zhang L."/>
            <person name="Thornton R."/>
            <person name="Coyle M."/>
            <person name="Francisco L."/>
            <person name="Jackson L."/>
            <person name="Javaid M."/>
            <person name="Korchina V."/>
            <person name="Kovar C."/>
            <person name="Mata R."/>
            <person name="Mathew T."/>
            <person name="Ngo R."/>
            <person name="Nguyen L."/>
            <person name="Nguyen N."/>
            <person name="Okwuonu G."/>
            <person name="Ongeri F."/>
            <person name="Pham C."/>
            <person name="Simmons D."/>
            <person name="Wilczek-Boney K."/>
            <person name="Hale W."/>
            <person name="Jakkamsetti A."/>
            <person name="Pham P."/>
            <person name="Ruth R."/>
            <person name="San Lucas F."/>
            <person name="Warren J."/>
            <person name="Zhang J."/>
            <person name="Zhao Z."/>
            <person name="Zhou C."/>
            <person name="Zhu D."/>
            <person name="Lee S."/>
            <person name="Bess C."/>
            <person name="Blankenburg K."/>
            <person name="Forbes L."/>
            <person name="Fu Q."/>
            <person name="Gubbala S."/>
            <person name="Hirani K."/>
            <person name="Jayaseelan J.C."/>
            <person name="Lara F."/>
            <person name="Munidasa M."/>
            <person name="Palculict T."/>
            <person name="Patil S."/>
            <person name="Pu L.-L."/>
            <person name="Saada N."/>
            <person name="Tang L."/>
            <person name="Weissenberger G."/>
            <person name="Zhu Y."/>
            <person name="Hemphill L."/>
            <person name="Shang Y."/>
            <person name="Youmans B."/>
            <person name="Ayvaz T."/>
            <person name="Ross M."/>
            <person name="Santibanez J."/>
            <person name="Aqrawi P."/>
            <person name="Gross S."/>
            <person name="Joshi V."/>
            <person name="Fowler G."/>
            <person name="Nazareth L."/>
            <person name="Reid J."/>
            <person name="Worley K."/>
            <person name="Petrosino J."/>
            <person name="Highlander S."/>
            <person name="Gibbs R."/>
        </authorList>
    </citation>
    <scope>NUCLEOTIDE SEQUENCE [LARGE SCALE GENOMIC DNA]</scope>
    <source>
        <strain evidence="3 4">ATCC 12755</strain>
    </source>
</reference>
<dbReference type="HOGENOM" id="CLU_067278_1_1_9"/>
<gene>
    <name evidence="3" type="ORF">HMPREF9087_2440</name>
</gene>
<organism evidence="3 4">
    <name type="scientific">Enterococcus casseliflavus ATCC 12755</name>
    <dbReference type="NCBI Taxonomy" id="888066"/>
    <lineage>
        <taxon>Bacteria</taxon>
        <taxon>Bacillati</taxon>
        <taxon>Bacillota</taxon>
        <taxon>Bacilli</taxon>
        <taxon>Lactobacillales</taxon>
        <taxon>Enterococcaceae</taxon>
        <taxon>Enterococcus</taxon>
    </lineage>
</organism>
<dbReference type="Pfam" id="PF13731">
    <property type="entry name" value="WxL"/>
    <property type="match status" value="1"/>
</dbReference>